<feature type="transmembrane region" description="Helical" evidence="1">
    <location>
        <begin position="298"/>
        <end position="319"/>
    </location>
</feature>
<accession>A0A1I2E2I9</accession>
<dbReference type="OrthoDB" id="1706490at2"/>
<dbReference type="Proteomes" id="UP000199516">
    <property type="component" value="Unassembled WGS sequence"/>
</dbReference>
<dbReference type="InterPro" id="IPR053046">
    <property type="entry name" value="ABC-5_transporter"/>
</dbReference>
<keyword evidence="1" id="KW-0812">Transmembrane</keyword>
<dbReference type="EMBL" id="FONT01000005">
    <property type="protein sequence ID" value="SFE86420.1"/>
    <property type="molecule type" value="Genomic_DNA"/>
</dbReference>
<evidence type="ECO:0000313" key="3">
    <source>
        <dbReference type="Proteomes" id="UP000199516"/>
    </source>
</evidence>
<dbReference type="PANTHER" id="PTHR39177">
    <property type="entry name" value="ABC TRANSPORTER PERMEASE YTRC-RELATED"/>
    <property type="match status" value="1"/>
</dbReference>
<feature type="transmembrane region" description="Helical" evidence="1">
    <location>
        <begin position="143"/>
        <end position="164"/>
    </location>
</feature>
<feature type="transmembrane region" description="Helical" evidence="1">
    <location>
        <begin position="275"/>
        <end position="292"/>
    </location>
</feature>
<organism evidence="2 3">
    <name type="scientific">Alteribacillus iranensis</name>
    <dbReference type="NCBI Taxonomy" id="930128"/>
    <lineage>
        <taxon>Bacteria</taxon>
        <taxon>Bacillati</taxon>
        <taxon>Bacillota</taxon>
        <taxon>Bacilli</taxon>
        <taxon>Bacillales</taxon>
        <taxon>Bacillaceae</taxon>
        <taxon>Alteribacillus</taxon>
    </lineage>
</organism>
<evidence type="ECO:0000313" key="2">
    <source>
        <dbReference type="EMBL" id="SFE86420.1"/>
    </source>
</evidence>
<feature type="transmembrane region" description="Helical" evidence="1">
    <location>
        <begin position="103"/>
        <end position="123"/>
    </location>
</feature>
<keyword evidence="3" id="KW-1185">Reference proteome</keyword>
<feature type="transmembrane region" description="Helical" evidence="1">
    <location>
        <begin position="21"/>
        <end position="41"/>
    </location>
</feature>
<dbReference type="STRING" id="930128.SAMN05192532_10526"/>
<proteinExistence type="predicted"/>
<keyword evidence="1" id="KW-0472">Membrane</keyword>
<dbReference type="RefSeq" id="WP_091661861.1">
    <property type="nucleotide sequence ID" value="NZ_FONT01000005.1"/>
</dbReference>
<protein>
    <submittedName>
        <fullName evidence="2">ABC-2 type transport system permease protein</fullName>
    </submittedName>
</protein>
<feature type="transmembrane region" description="Helical" evidence="1">
    <location>
        <begin position="176"/>
        <end position="200"/>
    </location>
</feature>
<reference evidence="2 3" key="1">
    <citation type="submission" date="2016-10" db="EMBL/GenBank/DDBJ databases">
        <authorList>
            <person name="de Groot N.N."/>
        </authorList>
    </citation>
    <scope>NUCLEOTIDE SEQUENCE [LARGE SCALE GENOMIC DNA]</scope>
    <source>
        <strain evidence="2 3">DSM 23995</strain>
    </source>
</reference>
<feature type="transmembrane region" description="Helical" evidence="1">
    <location>
        <begin position="61"/>
        <end position="83"/>
    </location>
</feature>
<name>A0A1I2E2I9_9BACI</name>
<dbReference type="AlphaFoldDB" id="A0A1I2E2I9"/>
<dbReference type="PANTHER" id="PTHR39177:SF1">
    <property type="entry name" value="ABC TRANSPORTER PERMEASE YTRC-RELATED"/>
    <property type="match status" value="1"/>
</dbReference>
<evidence type="ECO:0000256" key="1">
    <source>
        <dbReference type="SAM" id="Phobius"/>
    </source>
</evidence>
<gene>
    <name evidence="2" type="ORF">SAMN05192532_10526</name>
</gene>
<sequence>MKLKTFFFNKGIQKQNVKQHGWIGIVYLVGLLFALPLQMLLMTSNEEVMHEPVDNLFQIGFASQLFFILFLPVLAGIVIFRYIQTKSSSDIIHSLPIRRKDLYLNHIFTGLMLLLPPVWLSALSAAVITNTHSFFESISSGDIWGWVFAISIMTMFLYVFSVMVGMVTGMSTAQGVLTFILLVLPPALFFLITASLSRYLHGFPASYYSSENITSWSPVMKLTELDYNNMSLPITELIIYFLLTIVFGVAAYFLYKIRPLETAGQAIAFQPLKPIFKYGVTFCSMLVGAVYFQRFNTYGWIGFGYIAGALIGFFVAEMIIQKTWRIWSGKLLKGFAIYAGIIVIVGIGINTDVMGYEKAIPSKNEIEGVYFGENLQQLMNEDENKEIYANDQRYIQNVRAFHDEMIDKKQQTKPRQSRRYIVSYKLDNGEQLVREYSVSNNEKIDSLAAVMESETYKRSRFQLSELDKPMESIVIAPHVPTRDNVTISNPKEIEEIRQLLKYEISRLTIDDMLENGKNWGHIILNTEENIENAKSQPYAYRQERPVMMWKKTFDEFESWLQAHGYLEKARVTPKDIQSLEVVNVPDAAHQQYFPDQVFMRSTDNNPIIEVKDSQAVENILNNYSEHGDGTYFCRFITDSREEFYGVLTEDEVPEEIVTQFK</sequence>
<feature type="transmembrane region" description="Helical" evidence="1">
    <location>
        <begin position="237"/>
        <end position="255"/>
    </location>
</feature>
<keyword evidence="1" id="KW-1133">Transmembrane helix</keyword>
<feature type="transmembrane region" description="Helical" evidence="1">
    <location>
        <begin position="331"/>
        <end position="349"/>
    </location>
</feature>